<evidence type="ECO:0000256" key="7">
    <source>
        <dbReference type="ARBA" id="ARBA00023157"/>
    </source>
</evidence>
<dbReference type="PROSITE" id="PS51914">
    <property type="entry name" value="MRH"/>
    <property type="match status" value="1"/>
</dbReference>
<evidence type="ECO:0000256" key="10">
    <source>
        <dbReference type="SAM" id="SignalP"/>
    </source>
</evidence>
<protein>
    <submittedName>
        <fullName evidence="12">2292_t:CDS:1</fullName>
    </submittedName>
</protein>
<dbReference type="InterPro" id="IPR028927">
    <property type="entry name" value="Man-6-P_rcpt"/>
</dbReference>
<dbReference type="InterPro" id="IPR009011">
    <property type="entry name" value="Man6P_isomerase_rcpt-bd_dom_sf"/>
</dbReference>
<dbReference type="AlphaFoldDB" id="A0A9N9G9K5"/>
<evidence type="ECO:0000256" key="8">
    <source>
        <dbReference type="ARBA" id="ARBA00023180"/>
    </source>
</evidence>
<dbReference type="PANTHER" id="PTHR15071">
    <property type="entry name" value="MANNOSE-6-PHOSPHATE RECEPTOR FAMILY MEMBER"/>
    <property type="match status" value="1"/>
</dbReference>
<feature type="domain" description="MRH" evidence="11">
    <location>
        <begin position="28"/>
        <end position="165"/>
    </location>
</feature>
<sequence>MPRCVQLLVLFLIICSLHFVLAEDESEPECTIAIENTGNIIDLRKLRRESGDDWEVTNDNSEVQYKLNVCHATQRLEGMGAYVKESGDGPVGLGKYSSKLEYRNNKAVLTYKTGDPCKYSSLRRASVIFFSCDKSVDESNAPVFVADVDKCVYVFEWRTPVACPVPKNQEGMTGVGLFFTIFFIALLVYFVGGIFYNRMVHHASGISQIPNSGFWKEAWCFVRDMTIIICAQLSLSSCTRSSQRYRNVPVEESNILIEEEE</sequence>
<evidence type="ECO:0000256" key="2">
    <source>
        <dbReference type="ARBA" id="ARBA00022448"/>
    </source>
</evidence>
<keyword evidence="7" id="KW-1015">Disulfide bond</keyword>
<dbReference type="Pfam" id="PF02157">
    <property type="entry name" value="Man-6-P_recep"/>
    <property type="match status" value="1"/>
</dbReference>
<keyword evidence="3 9" id="KW-0812">Transmembrane</keyword>
<proteinExistence type="predicted"/>
<evidence type="ECO:0000256" key="6">
    <source>
        <dbReference type="ARBA" id="ARBA00023136"/>
    </source>
</evidence>
<evidence type="ECO:0000256" key="3">
    <source>
        <dbReference type="ARBA" id="ARBA00022692"/>
    </source>
</evidence>
<dbReference type="PANTHER" id="PTHR15071:SF0">
    <property type="entry name" value="MANNOSE 6-PHOSPHATE RECEPTOR-LIKE PROTEIN 1"/>
    <property type="match status" value="1"/>
</dbReference>
<gene>
    <name evidence="12" type="ORF">POCULU_LOCUS6972</name>
</gene>
<dbReference type="GO" id="GO:0007034">
    <property type="term" value="P:vacuolar transport"/>
    <property type="evidence" value="ECO:0007669"/>
    <property type="project" value="TreeGrafter"/>
</dbReference>
<comment type="subcellular location">
    <subcellularLocation>
        <location evidence="1">Endomembrane system</location>
    </subcellularLocation>
</comment>
<keyword evidence="2" id="KW-0813">Transport</keyword>
<dbReference type="InterPro" id="IPR044865">
    <property type="entry name" value="MRH_dom"/>
</dbReference>
<dbReference type="GO" id="GO:0010008">
    <property type="term" value="C:endosome membrane"/>
    <property type="evidence" value="ECO:0007669"/>
    <property type="project" value="UniProtKB-SubCell"/>
</dbReference>
<name>A0A9N9G9K5_9GLOM</name>
<evidence type="ECO:0000256" key="9">
    <source>
        <dbReference type="SAM" id="Phobius"/>
    </source>
</evidence>
<dbReference type="Gene3D" id="2.70.130.10">
    <property type="entry name" value="Mannose-6-phosphate receptor binding domain"/>
    <property type="match status" value="1"/>
</dbReference>
<evidence type="ECO:0000256" key="4">
    <source>
        <dbReference type="ARBA" id="ARBA00022729"/>
    </source>
</evidence>
<evidence type="ECO:0000256" key="5">
    <source>
        <dbReference type="ARBA" id="ARBA00022989"/>
    </source>
</evidence>
<dbReference type="EMBL" id="CAJVPJ010001432">
    <property type="protein sequence ID" value="CAG8590968.1"/>
    <property type="molecule type" value="Genomic_DNA"/>
</dbReference>
<dbReference type="SMART" id="SM01404">
    <property type="entry name" value="CIMR"/>
    <property type="match status" value="1"/>
</dbReference>
<evidence type="ECO:0000313" key="12">
    <source>
        <dbReference type="EMBL" id="CAG8590968.1"/>
    </source>
</evidence>
<evidence type="ECO:0000313" key="13">
    <source>
        <dbReference type="Proteomes" id="UP000789572"/>
    </source>
</evidence>
<dbReference type="GO" id="GO:0005770">
    <property type="term" value="C:late endosome"/>
    <property type="evidence" value="ECO:0007669"/>
    <property type="project" value="TreeGrafter"/>
</dbReference>
<evidence type="ECO:0000259" key="11">
    <source>
        <dbReference type="PROSITE" id="PS51914"/>
    </source>
</evidence>
<reference evidence="12" key="1">
    <citation type="submission" date="2021-06" db="EMBL/GenBank/DDBJ databases">
        <authorList>
            <person name="Kallberg Y."/>
            <person name="Tangrot J."/>
            <person name="Rosling A."/>
        </authorList>
    </citation>
    <scope>NUCLEOTIDE SEQUENCE</scope>
    <source>
        <strain evidence="12">IA702</strain>
    </source>
</reference>
<dbReference type="SUPFAM" id="SSF50911">
    <property type="entry name" value="Mannose 6-phosphate receptor domain"/>
    <property type="match status" value="1"/>
</dbReference>
<feature type="chain" id="PRO_5040469377" evidence="10">
    <location>
        <begin position="23"/>
        <end position="261"/>
    </location>
</feature>
<evidence type="ECO:0000256" key="1">
    <source>
        <dbReference type="ARBA" id="ARBA00004308"/>
    </source>
</evidence>
<organism evidence="12 13">
    <name type="scientific">Paraglomus occultum</name>
    <dbReference type="NCBI Taxonomy" id="144539"/>
    <lineage>
        <taxon>Eukaryota</taxon>
        <taxon>Fungi</taxon>
        <taxon>Fungi incertae sedis</taxon>
        <taxon>Mucoromycota</taxon>
        <taxon>Glomeromycotina</taxon>
        <taxon>Glomeromycetes</taxon>
        <taxon>Paraglomerales</taxon>
        <taxon>Paraglomeraceae</taxon>
        <taxon>Paraglomus</taxon>
    </lineage>
</organism>
<accession>A0A9N9G9K5</accession>
<feature type="signal peptide" evidence="10">
    <location>
        <begin position="1"/>
        <end position="22"/>
    </location>
</feature>
<dbReference type="GO" id="GO:0000139">
    <property type="term" value="C:Golgi membrane"/>
    <property type="evidence" value="ECO:0007669"/>
    <property type="project" value="UniProtKB-SubCell"/>
</dbReference>
<feature type="transmembrane region" description="Helical" evidence="9">
    <location>
        <begin position="175"/>
        <end position="196"/>
    </location>
</feature>
<keyword evidence="8" id="KW-0325">Glycoprotein</keyword>
<keyword evidence="5 9" id="KW-1133">Transmembrane helix</keyword>
<comment type="caution">
    <text evidence="12">The sequence shown here is derived from an EMBL/GenBank/DDBJ whole genome shotgun (WGS) entry which is preliminary data.</text>
</comment>
<dbReference type="OrthoDB" id="4504960at2759"/>
<keyword evidence="4 10" id="KW-0732">Signal</keyword>
<dbReference type="Proteomes" id="UP000789572">
    <property type="component" value="Unassembled WGS sequence"/>
</dbReference>
<keyword evidence="6 9" id="KW-0472">Membrane</keyword>
<keyword evidence="13" id="KW-1185">Reference proteome</keyword>